<evidence type="ECO:0000256" key="1">
    <source>
        <dbReference type="ARBA" id="ARBA00004496"/>
    </source>
</evidence>
<evidence type="ECO:0000259" key="9">
    <source>
        <dbReference type="PROSITE" id="PS51096"/>
    </source>
</evidence>
<comment type="subcellular location">
    <subcellularLocation>
        <location evidence="1">Cytoplasm</location>
    </subcellularLocation>
</comment>
<keyword evidence="2" id="KW-0813">Transport</keyword>
<dbReference type="HOGENOM" id="CLU_123235_1_1_0"/>
<dbReference type="SUPFAM" id="SSF53062">
    <property type="entry name" value="PTS system fructose IIA component-like"/>
    <property type="match status" value="1"/>
</dbReference>
<dbReference type="AlphaFoldDB" id="D1AJF9"/>
<evidence type="ECO:0000313" key="11">
    <source>
        <dbReference type="Proteomes" id="UP000000845"/>
    </source>
</evidence>
<dbReference type="Gene3D" id="3.40.50.510">
    <property type="entry name" value="Phosphotransferase system, mannose-type IIA component"/>
    <property type="match status" value="1"/>
</dbReference>
<keyword evidence="4" id="KW-0597">Phosphoprotein</keyword>
<dbReference type="KEGG" id="str:Sterm_1992"/>
<feature type="domain" description="PTS EIIA type-4" evidence="9">
    <location>
        <begin position="1"/>
        <end position="121"/>
    </location>
</feature>
<reference evidence="10 11" key="2">
    <citation type="journal article" date="2010" name="Stand. Genomic Sci.">
        <title>Complete genome sequence of Sebaldella termitidis type strain (NCTC 11300).</title>
        <authorList>
            <person name="Harmon-Smith M."/>
            <person name="Celia L."/>
            <person name="Chertkov O."/>
            <person name="Lapidus A."/>
            <person name="Copeland A."/>
            <person name="Glavina Del Rio T."/>
            <person name="Nolan M."/>
            <person name="Lucas S."/>
            <person name="Tice H."/>
            <person name="Cheng J.F."/>
            <person name="Han C."/>
            <person name="Detter J.C."/>
            <person name="Bruce D."/>
            <person name="Goodwin L."/>
            <person name="Pitluck S."/>
            <person name="Pati A."/>
            <person name="Liolios K."/>
            <person name="Ivanova N."/>
            <person name="Mavromatis K."/>
            <person name="Mikhailova N."/>
            <person name="Chen A."/>
            <person name="Palaniappan K."/>
            <person name="Land M."/>
            <person name="Hauser L."/>
            <person name="Chang Y.J."/>
            <person name="Jeffries C.D."/>
            <person name="Brettin T."/>
            <person name="Goker M."/>
            <person name="Beck B."/>
            <person name="Bristow J."/>
            <person name="Eisen J.A."/>
            <person name="Markowitz V."/>
            <person name="Hugenholtz P."/>
            <person name="Kyrpides N.C."/>
            <person name="Klenk H.P."/>
            <person name="Chen F."/>
        </authorList>
    </citation>
    <scope>NUCLEOTIDE SEQUENCE [LARGE SCALE GENOMIC DNA]</scope>
    <source>
        <strain evidence="11">ATCC 33386 / NCTC 11300</strain>
    </source>
</reference>
<dbReference type="Pfam" id="PF03610">
    <property type="entry name" value="EIIA-man"/>
    <property type="match status" value="1"/>
</dbReference>
<keyword evidence="8" id="KW-0418">Kinase</keyword>
<dbReference type="InterPro" id="IPR036662">
    <property type="entry name" value="PTS_EIIA_man-typ_sf"/>
</dbReference>
<dbReference type="PROSITE" id="PS51096">
    <property type="entry name" value="PTS_EIIA_TYPE_4"/>
    <property type="match status" value="1"/>
</dbReference>
<dbReference type="InterPro" id="IPR013789">
    <property type="entry name" value="PTS_EIIA_man"/>
</dbReference>
<keyword evidence="7" id="KW-0598">Phosphotransferase system</keyword>
<dbReference type="EMBL" id="CP001739">
    <property type="protein sequence ID" value="ACZ08847.1"/>
    <property type="molecule type" value="Genomic_DNA"/>
</dbReference>
<dbReference type="InterPro" id="IPR051471">
    <property type="entry name" value="Bacterial_PTS_sugar_comp"/>
</dbReference>
<dbReference type="GO" id="GO:0009401">
    <property type="term" value="P:phosphoenolpyruvate-dependent sugar phosphotransferase system"/>
    <property type="evidence" value="ECO:0007669"/>
    <property type="project" value="UniProtKB-KW"/>
</dbReference>
<keyword evidence="11" id="KW-1185">Reference proteome</keyword>
<proteinExistence type="predicted"/>
<evidence type="ECO:0000313" key="10">
    <source>
        <dbReference type="EMBL" id="ACZ08847.1"/>
    </source>
</evidence>
<dbReference type="GO" id="GO:0016773">
    <property type="term" value="F:phosphotransferase activity, alcohol group as acceptor"/>
    <property type="evidence" value="ECO:0007669"/>
    <property type="project" value="InterPro"/>
</dbReference>
<organism evidence="10 11">
    <name type="scientific">Sebaldella termitidis (strain ATCC 33386 / NCTC 11300)</name>
    <dbReference type="NCBI Taxonomy" id="526218"/>
    <lineage>
        <taxon>Bacteria</taxon>
        <taxon>Fusobacteriati</taxon>
        <taxon>Fusobacteriota</taxon>
        <taxon>Fusobacteriia</taxon>
        <taxon>Fusobacteriales</taxon>
        <taxon>Leptotrichiaceae</taxon>
        <taxon>Sebaldella</taxon>
    </lineage>
</organism>
<reference evidence="11" key="1">
    <citation type="submission" date="2009-09" db="EMBL/GenBank/DDBJ databases">
        <title>The complete chromosome of Sebaldella termitidis ATCC 33386.</title>
        <authorList>
            <consortium name="US DOE Joint Genome Institute (JGI-PGF)"/>
            <person name="Lucas S."/>
            <person name="Copeland A."/>
            <person name="Lapidus A."/>
            <person name="Glavina del Rio T."/>
            <person name="Dalin E."/>
            <person name="Tice H."/>
            <person name="Bruce D."/>
            <person name="Goodwin L."/>
            <person name="Pitluck S."/>
            <person name="Kyrpides N."/>
            <person name="Mavromatis K."/>
            <person name="Ivanova N."/>
            <person name="Mikhailova N."/>
            <person name="Sims D."/>
            <person name="Meincke L."/>
            <person name="Brettin T."/>
            <person name="Detter J.C."/>
            <person name="Han C."/>
            <person name="Larimer F."/>
            <person name="Land M."/>
            <person name="Hauser L."/>
            <person name="Markowitz V."/>
            <person name="Cheng J.F."/>
            <person name="Hugenholtz P."/>
            <person name="Woyke T."/>
            <person name="Wu D."/>
            <person name="Eisen J.A."/>
        </authorList>
    </citation>
    <scope>NUCLEOTIDE SEQUENCE [LARGE SCALE GENOMIC DNA]</scope>
    <source>
        <strain evidence="11">ATCC 33386 / NCTC 11300</strain>
    </source>
</reference>
<gene>
    <name evidence="10" type="ordered locus">Sterm_1992</name>
</gene>
<evidence type="ECO:0000256" key="8">
    <source>
        <dbReference type="ARBA" id="ARBA00022777"/>
    </source>
</evidence>
<evidence type="ECO:0000256" key="2">
    <source>
        <dbReference type="ARBA" id="ARBA00022448"/>
    </source>
</evidence>
<keyword evidence="3" id="KW-0963">Cytoplasm</keyword>
<dbReference type="InterPro" id="IPR004701">
    <property type="entry name" value="PTS_EIIA_man-typ"/>
</dbReference>
<dbReference type="GO" id="GO:0016020">
    <property type="term" value="C:membrane"/>
    <property type="evidence" value="ECO:0007669"/>
    <property type="project" value="InterPro"/>
</dbReference>
<protein>
    <submittedName>
        <fullName evidence="10">PTS system, mannose/fructose/sorbose family, IIA subunit</fullName>
    </submittedName>
</protein>
<dbReference type="GO" id="GO:0005737">
    <property type="term" value="C:cytoplasm"/>
    <property type="evidence" value="ECO:0007669"/>
    <property type="project" value="UniProtKB-SubCell"/>
</dbReference>
<sequence length="135" mass="14739">MIVILAGHGKIGTAMLESTQMVIGECSNFFSVEFHKGEGPEDIIEKYNKILEGRENEEVLIVTDLFGGSPYNAAAVLAMKNDKAEVLTGLSLPLCAELATMEAVSAKEASSYMKEAGKEFVKSFRDQTLEDEEEL</sequence>
<accession>D1AJF9</accession>
<dbReference type="InterPro" id="IPR033887">
    <property type="entry name" value="PTS_IIA_man"/>
</dbReference>
<dbReference type="STRING" id="526218.Sterm_1992"/>
<evidence type="ECO:0000256" key="6">
    <source>
        <dbReference type="ARBA" id="ARBA00022679"/>
    </source>
</evidence>
<dbReference type="CDD" id="cd00006">
    <property type="entry name" value="PTS_IIA_man"/>
    <property type="match status" value="1"/>
</dbReference>
<dbReference type="PANTHER" id="PTHR33799:SF1">
    <property type="entry name" value="PTS SYSTEM MANNOSE-SPECIFIC EIIAB COMPONENT-RELATED"/>
    <property type="match status" value="1"/>
</dbReference>
<evidence type="ECO:0000256" key="3">
    <source>
        <dbReference type="ARBA" id="ARBA00022490"/>
    </source>
</evidence>
<name>D1AJF9_SEBTE</name>
<dbReference type="Proteomes" id="UP000000845">
    <property type="component" value="Chromosome"/>
</dbReference>
<dbReference type="GO" id="GO:0016301">
    <property type="term" value="F:kinase activity"/>
    <property type="evidence" value="ECO:0007669"/>
    <property type="project" value="UniProtKB-KW"/>
</dbReference>
<keyword evidence="5" id="KW-0762">Sugar transport</keyword>
<evidence type="ECO:0000256" key="4">
    <source>
        <dbReference type="ARBA" id="ARBA00022553"/>
    </source>
</evidence>
<dbReference type="PANTHER" id="PTHR33799">
    <property type="entry name" value="PTS PERMEASE-RELATED-RELATED"/>
    <property type="match status" value="1"/>
</dbReference>
<evidence type="ECO:0000256" key="7">
    <source>
        <dbReference type="ARBA" id="ARBA00022683"/>
    </source>
</evidence>
<dbReference type="NCBIfam" id="TIGR00824">
    <property type="entry name" value="EIIA-man"/>
    <property type="match status" value="1"/>
</dbReference>
<evidence type="ECO:0000256" key="5">
    <source>
        <dbReference type="ARBA" id="ARBA00022597"/>
    </source>
</evidence>
<keyword evidence="6" id="KW-0808">Transferase</keyword>
<dbReference type="eggNOG" id="COG2893">
    <property type="taxonomic scope" value="Bacteria"/>
</dbReference>
<dbReference type="RefSeq" id="WP_012861441.1">
    <property type="nucleotide sequence ID" value="NC_013517.1"/>
</dbReference>